<feature type="region of interest" description="Disordered" evidence="1">
    <location>
        <begin position="43"/>
        <end position="65"/>
    </location>
</feature>
<accession>A0A1I8IVL8</accession>
<evidence type="ECO:0000313" key="2">
    <source>
        <dbReference type="Proteomes" id="UP000095280"/>
    </source>
</evidence>
<proteinExistence type="predicted"/>
<reference evidence="3 4" key="1">
    <citation type="submission" date="2016-11" db="UniProtKB">
        <authorList>
            <consortium name="WormBaseParasite"/>
        </authorList>
    </citation>
    <scope>IDENTIFICATION</scope>
</reference>
<sequence>MSCERPSGAWLKRRRLGGRSRCCGASKRRSAALIWPSAWLASSANKPRRWPRPRSSAPRRPPTRRELAAARPLLLALLTTG</sequence>
<protein>
    <submittedName>
        <fullName evidence="3 4">Uncharacterized protein</fullName>
    </submittedName>
</protein>
<evidence type="ECO:0000313" key="3">
    <source>
        <dbReference type="WBParaSite" id="maker-uti_cns_0002053-snap-gene-0.52-mRNA-1"/>
    </source>
</evidence>
<organism evidence="2 4">
    <name type="scientific">Macrostomum lignano</name>
    <dbReference type="NCBI Taxonomy" id="282301"/>
    <lineage>
        <taxon>Eukaryota</taxon>
        <taxon>Metazoa</taxon>
        <taxon>Spiralia</taxon>
        <taxon>Lophotrochozoa</taxon>
        <taxon>Platyhelminthes</taxon>
        <taxon>Rhabditophora</taxon>
        <taxon>Macrostomorpha</taxon>
        <taxon>Macrostomida</taxon>
        <taxon>Macrostomidae</taxon>
        <taxon>Macrostomum</taxon>
    </lineage>
</organism>
<dbReference type="WBParaSite" id="maker-uti_cns_0017324-snap-gene-0.2-mRNA-1">
    <property type="protein sequence ID" value="maker-uti_cns_0017324-snap-gene-0.2-mRNA-1"/>
    <property type="gene ID" value="maker-uti_cns_0017324-snap-gene-0.2"/>
</dbReference>
<evidence type="ECO:0000256" key="1">
    <source>
        <dbReference type="SAM" id="MobiDB-lite"/>
    </source>
</evidence>
<dbReference type="WBParaSite" id="maker-uti_cns_0002053-snap-gene-0.52-mRNA-1">
    <property type="protein sequence ID" value="maker-uti_cns_0002053-snap-gene-0.52-mRNA-1"/>
    <property type="gene ID" value="maker-uti_cns_0002053-snap-gene-0.52"/>
</dbReference>
<dbReference type="AlphaFoldDB" id="A0A1I8IVL8"/>
<name>A0A1I8IVL8_9PLAT</name>
<keyword evidence="2" id="KW-1185">Reference proteome</keyword>
<evidence type="ECO:0000313" key="4">
    <source>
        <dbReference type="WBParaSite" id="maker-uti_cns_0017324-snap-gene-0.2-mRNA-1"/>
    </source>
</evidence>
<dbReference type="Proteomes" id="UP000095280">
    <property type="component" value="Unplaced"/>
</dbReference>